<dbReference type="AlphaFoldDB" id="A0A089LWQ7"/>
<dbReference type="InterPro" id="IPR036291">
    <property type="entry name" value="NAD(P)-bd_dom_sf"/>
</dbReference>
<evidence type="ECO:0000313" key="2">
    <source>
        <dbReference type="EMBL" id="AIQ63693.1"/>
    </source>
</evidence>
<gene>
    <name evidence="2" type="ORF">PSTEL_11980</name>
</gene>
<dbReference type="PANTHER" id="PTHR43245">
    <property type="entry name" value="BIFUNCTIONAL POLYMYXIN RESISTANCE PROTEIN ARNA"/>
    <property type="match status" value="1"/>
</dbReference>
<name>A0A089LWQ7_9BACL</name>
<sequence length="307" mass="35351">MRILVLGGSYFIGLAIVEKLKELGEVTVLNRGTRPIPLPGIRSIRCDRRDAAGLESRLTEEYDVVVDISALEPKDIECVLRALKKKPDKYVFISSAAIYNRELSPLPFAEEAPGGGDPIWEDYGTLKYECEQMLSAYSLPKLFMIRPPYVYGPHNYNEREQFIWARLLHNRPVFVPGDGETLVQFCYVHDLADFVGDIVRNDRIEEGAYNIGESAYYSFNDYIRILGEISGTVPRLEYVRNTEVRARAYFPFRHNHFFLDVGKFKQIPGFRETKLQDGLRLTYDWFKTNGSFEYTPTETEAEWTARG</sequence>
<reference evidence="2 3" key="1">
    <citation type="submission" date="2014-08" db="EMBL/GenBank/DDBJ databases">
        <title>Comparative genomics of the Paenibacillus odorifer group.</title>
        <authorList>
            <person name="den Bakker H.C."/>
            <person name="Tsai Y.-C."/>
            <person name="Martin N."/>
            <person name="Korlach J."/>
            <person name="Wiedmann M."/>
        </authorList>
    </citation>
    <scope>NUCLEOTIDE SEQUENCE [LARGE SCALE GENOMIC DNA]</scope>
    <source>
        <strain evidence="2 3">DSM 14472</strain>
    </source>
</reference>
<protein>
    <recommendedName>
        <fullName evidence="1">NAD-dependent epimerase/dehydratase domain-containing protein</fullName>
    </recommendedName>
</protein>
<dbReference type="SUPFAM" id="SSF51735">
    <property type="entry name" value="NAD(P)-binding Rossmann-fold domains"/>
    <property type="match status" value="1"/>
</dbReference>
<dbReference type="Proteomes" id="UP000029507">
    <property type="component" value="Chromosome"/>
</dbReference>
<proteinExistence type="predicted"/>
<dbReference type="InterPro" id="IPR001509">
    <property type="entry name" value="Epimerase_deHydtase"/>
</dbReference>
<evidence type="ECO:0000313" key="3">
    <source>
        <dbReference type="Proteomes" id="UP000029507"/>
    </source>
</evidence>
<keyword evidence="3" id="KW-1185">Reference proteome</keyword>
<organism evidence="2 3">
    <name type="scientific">Paenibacillus stellifer</name>
    <dbReference type="NCBI Taxonomy" id="169760"/>
    <lineage>
        <taxon>Bacteria</taxon>
        <taxon>Bacillati</taxon>
        <taxon>Bacillota</taxon>
        <taxon>Bacilli</taxon>
        <taxon>Bacillales</taxon>
        <taxon>Paenibacillaceae</taxon>
        <taxon>Paenibacillus</taxon>
    </lineage>
</organism>
<feature type="domain" description="NAD-dependent epimerase/dehydratase" evidence="1">
    <location>
        <begin position="3"/>
        <end position="212"/>
    </location>
</feature>
<evidence type="ECO:0000259" key="1">
    <source>
        <dbReference type="Pfam" id="PF01370"/>
    </source>
</evidence>
<dbReference type="Gene3D" id="3.40.50.720">
    <property type="entry name" value="NAD(P)-binding Rossmann-like Domain"/>
    <property type="match status" value="1"/>
</dbReference>
<dbReference type="OrthoDB" id="9776016at2"/>
<accession>A0A089LWQ7</accession>
<dbReference type="KEGG" id="pste:PSTEL_11980"/>
<dbReference type="InterPro" id="IPR050177">
    <property type="entry name" value="Lipid_A_modif_metabolic_enz"/>
</dbReference>
<dbReference type="STRING" id="169760.PSTEL_11980"/>
<dbReference type="HOGENOM" id="CLU_050934_0_1_9"/>
<dbReference type="RefSeq" id="WP_038695415.1">
    <property type="nucleotide sequence ID" value="NZ_CP009286.1"/>
</dbReference>
<dbReference type="Pfam" id="PF01370">
    <property type="entry name" value="Epimerase"/>
    <property type="match status" value="1"/>
</dbReference>
<dbReference type="EMBL" id="CP009286">
    <property type="protein sequence ID" value="AIQ63693.1"/>
    <property type="molecule type" value="Genomic_DNA"/>
</dbReference>